<organism evidence="5">
    <name type="scientific">Psilocybe cubensis</name>
    <name type="common">Psychedelic mushroom</name>
    <name type="synonym">Stropharia cubensis</name>
    <dbReference type="NCBI Taxonomy" id="181762"/>
    <lineage>
        <taxon>Eukaryota</taxon>
        <taxon>Fungi</taxon>
        <taxon>Dikarya</taxon>
        <taxon>Basidiomycota</taxon>
        <taxon>Agaricomycotina</taxon>
        <taxon>Agaricomycetes</taxon>
        <taxon>Agaricomycetidae</taxon>
        <taxon>Agaricales</taxon>
        <taxon>Agaricineae</taxon>
        <taxon>Strophariaceae</taxon>
        <taxon>Psilocybe</taxon>
    </lineage>
</organism>
<keyword evidence="3 4" id="KW-0408">Iron</keyword>
<proteinExistence type="inferred from homology"/>
<accession>A0A8H7Y0B0</accession>
<dbReference type="Pfam" id="PF01231">
    <property type="entry name" value="IDO"/>
    <property type="match status" value="1"/>
</dbReference>
<dbReference type="PANTHER" id="PTHR28657">
    <property type="entry name" value="INDOLEAMINE 2,3-DIOXYGENASE"/>
    <property type="match status" value="1"/>
</dbReference>
<protein>
    <recommendedName>
        <fullName evidence="6">Indoleamine 2,3-dioxygenase</fullName>
    </recommendedName>
</protein>
<dbReference type="GO" id="GO:0034354">
    <property type="term" value="P:'de novo' NAD+ biosynthetic process from L-tryptophan"/>
    <property type="evidence" value="ECO:0007669"/>
    <property type="project" value="TreeGrafter"/>
</dbReference>
<name>A0A8H7Y0B0_PSICU</name>
<dbReference type="GO" id="GO:0033754">
    <property type="term" value="F:indoleamine 2,3-dioxygenase activity"/>
    <property type="evidence" value="ECO:0007669"/>
    <property type="project" value="TreeGrafter"/>
</dbReference>
<evidence type="ECO:0000313" key="5">
    <source>
        <dbReference type="EMBL" id="KAG5168674.1"/>
    </source>
</evidence>
<dbReference type="GO" id="GO:0046872">
    <property type="term" value="F:metal ion binding"/>
    <property type="evidence" value="ECO:0007669"/>
    <property type="project" value="UniProtKB-KW"/>
</dbReference>
<dbReference type="OrthoDB" id="540174at2759"/>
<comment type="similarity">
    <text evidence="1">Belongs to the indoleamine 2,3-dioxygenase family.</text>
</comment>
<sequence>MTILATELKPTCDASITHSNDDDYHTGFMASSPLLRLPSPWDEWEAILDAAVQKKLQLGDKPDLTVAEENASKQWRGDVRKMNTLSVAGLEKSEATLQRAHVVLTYILHFYIQTLPVSEPILVPRTISIPLLYVSQLLEVPPVITYADSVLNNWEYIIWPQKTSERPAADNLRSQTTFTGLVDEHEFNLVSARIEFLGSDAVKLIALMMDQLAVGDSDATKQITEHLRQLAGVIYAMKDALLDVMKRCNPDVFYNQVRPWLRGEDSAATVRKWKFEGIDEHPDLRQPQYLSGPSAGQSCLIHSLDAFFGIDHGASNHGSTSLMTRMQEYMPKKHREFLNNIKMSPRPLRNFVLASVDACILAEFNHAVAALKAFRDAHMIIITFFVLGPARRAEKKDQAGHPSNVGNDPIKGTGGTDLVKFLKETRAHTTAAMIDTNRKMD</sequence>
<dbReference type="InterPro" id="IPR037217">
    <property type="entry name" value="Trp/Indoleamine_2_3_dOase-like"/>
</dbReference>
<dbReference type="GO" id="GO:0020037">
    <property type="term" value="F:heme binding"/>
    <property type="evidence" value="ECO:0007669"/>
    <property type="project" value="InterPro"/>
</dbReference>
<keyword evidence="2 4" id="KW-0479">Metal-binding</keyword>
<feature type="binding site" description="proximal binding residue" evidence="4">
    <location>
        <position position="378"/>
    </location>
    <ligand>
        <name>heme b</name>
        <dbReference type="ChEBI" id="CHEBI:60344"/>
    </ligand>
    <ligandPart>
        <name>Fe</name>
        <dbReference type="ChEBI" id="CHEBI:18248"/>
    </ligandPart>
</feature>
<gene>
    <name evidence="5" type="ORF">JR316_005226</name>
</gene>
<dbReference type="Gene3D" id="1.20.58.480">
    <property type="match status" value="1"/>
</dbReference>
<keyword evidence="4" id="KW-0349">Heme</keyword>
<evidence type="ECO:0000256" key="1">
    <source>
        <dbReference type="ARBA" id="ARBA00007119"/>
    </source>
</evidence>
<dbReference type="EMBL" id="JAFIQS010000005">
    <property type="protein sequence ID" value="KAG5168674.1"/>
    <property type="molecule type" value="Genomic_DNA"/>
</dbReference>
<evidence type="ECO:0008006" key="6">
    <source>
        <dbReference type="Google" id="ProtNLM"/>
    </source>
</evidence>
<dbReference type="AlphaFoldDB" id="A0A8H7Y0B0"/>
<dbReference type="SUPFAM" id="SSF140959">
    <property type="entry name" value="Indolic compounds 2,3-dioxygenase-like"/>
    <property type="match status" value="1"/>
</dbReference>
<dbReference type="InterPro" id="IPR000898">
    <property type="entry name" value="Indolamine_dOase"/>
</dbReference>
<evidence type="ECO:0000256" key="3">
    <source>
        <dbReference type="ARBA" id="ARBA00023004"/>
    </source>
</evidence>
<evidence type="ECO:0000256" key="2">
    <source>
        <dbReference type="ARBA" id="ARBA00022723"/>
    </source>
</evidence>
<dbReference type="GO" id="GO:0005737">
    <property type="term" value="C:cytoplasm"/>
    <property type="evidence" value="ECO:0007669"/>
    <property type="project" value="TreeGrafter"/>
</dbReference>
<dbReference type="PANTHER" id="PTHR28657:SF5">
    <property type="entry name" value="INDOLEAMINE 2,3-DIOXYGENASE"/>
    <property type="match status" value="1"/>
</dbReference>
<dbReference type="GO" id="GO:0019441">
    <property type="term" value="P:L-tryptophan catabolic process to kynurenine"/>
    <property type="evidence" value="ECO:0007669"/>
    <property type="project" value="InterPro"/>
</dbReference>
<reference evidence="5" key="1">
    <citation type="submission" date="2021-02" db="EMBL/GenBank/DDBJ databases">
        <title>Psilocybe cubensis genome.</title>
        <authorList>
            <person name="Mckernan K.J."/>
            <person name="Crawford S."/>
            <person name="Trippe A."/>
            <person name="Kane L.T."/>
            <person name="Mclaughlin S."/>
        </authorList>
    </citation>
    <scope>NUCLEOTIDE SEQUENCE [LARGE SCALE GENOMIC DNA]</scope>
    <source>
        <strain evidence="5">MGC-MH-2018</strain>
    </source>
</reference>
<evidence type="ECO:0000256" key="4">
    <source>
        <dbReference type="PIRSR" id="PIRSR600898-1"/>
    </source>
</evidence>
<comment type="caution">
    <text evidence="5">The sequence shown here is derived from an EMBL/GenBank/DDBJ whole genome shotgun (WGS) entry which is preliminary data.</text>
</comment>